<evidence type="ECO:0000313" key="2">
    <source>
        <dbReference type="EMBL" id="OTI55824.1"/>
    </source>
</evidence>
<reference evidence="2 3" key="1">
    <citation type="submission" date="2017-05" db="EMBL/GenBank/DDBJ databases">
        <authorList>
            <person name="Song R."/>
            <person name="Chenine A.L."/>
            <person name="Ruprecht R.M."/>
        </authorList>
    </citation>
    <scope>NUCLEOTIDE SEQUENCE [LARGE SCALE GENOMIC DNA]</scope>
    <source>
        <strain evidence="2 3">S567_C10_BS</strain>
    </source>
</reference>
<dbReference type="InterPro" id="IPR055634">
    <property type="entry name" value="DUF7210"/>
</dbReference>
<dbReference type="AlphaFoldDB" id="A0A241XHE7"/>
<gene>
    <name evidence="2" type="ORF">CAZ10_31490</name>
</gene>
<dbReference type="Proteomes" id="UP000194857">
    <property type="component" value="Unassembled WGS sequence"/>
</dbReference>
<comment type="caution">
    <text evidence="2">The sequence shown here is derived from an EMBL/GenBank/DDBJ whole genome shotgun (WGS) entry which is preliminary data.</text>
</comment>
<sequence>MKSDPQVPAAVDAAPPAALNKAVEVTLAKVHWHQGKEKAAGDKINVSPDQVEFLRREGVIKKEA</sequence>
<proteinExistence type="predicted"/>
<evidence type="ECO:0000259" key="1">
    <source>
        <dbReference type="Pfam" id="PF23843"/>
    </source>
</evidence>
<dbReference type="RefSeq" id="WP_003129703.1">
    <property type="nucleotide sequence ID" value="NZ_CAADKB010000199.1"/>
</dbReference>
<name>A0A241XHE7_PSEAI</name>
<dbReference type="Pfam" id="PF23843">
    <property type="entry name" value="DUF7210"/>
    <property type="match status" value="1"/>
</dbReference>
<dbReference type="EMBL" id="NFFZ01000025">
    <property type="protein sequence ID" value="OTI55824.1"/>
    <property type="molecule type" value="Genomic_DNA"/>
</dbReference>
<accession>A0A241XHE7</accession>
<evidence type="ECO:0000313" key="3">
    <source>
        <dbReference type="Proteomes" id="UP000194857"/>
    </source>
</evidence>
<organism evidence="2 3">
    <name type="scientific">Pseudomonas aeruginosa</name>
    <dbReference type="NCBI Taxonomy" id="287"/>
    <lineage>
        <taxon>Bacteria</taxon>
        <taxon>Pseudomonadati</taxon>
        <taxon>Pseudomonadota</taxon>
        <taxon>Gammaproteobacteria</taxon>
        <taxon>Pseudomonadales</taxon>
        <taxon>Pseudomonadaceae</taxon>
        <taxon>Pseudomonas</taxon>
    </lineage>
</organism>
<feature type="domain" description="DUF7210" evidence="1">
    <location>
        <begin position="23"/>
        <end position="60"/>
    </location>
</feature>
<protein>
    <recommendedName>
        <fullName evidence="1">DUF7210 domain-containing protein</fullName>
    </recommendedName>
</protein>